<organism evidence="1 2">
    <name type="scientific">Phytohabitans rumicis</name>
    <dbReference type="NCBI Taxonomy" id="1076125"/>
    <lineage>
        <taxon>Bacteria</taxon>
        <taxon>Bacillati</taxon>
        <taxon>Actinomycetota</taxon>
        <taxon>Actinomycetes</taxon>
        <taxon>Micromonosporales</taxon>
        <taxon>Micromonosporaceae</taxon>
    </lineage>
</organism>
<name>A0A6V8KXA1_9ACTN</name>
<comment type="caution">
    <text evidence="1">The sequence shown here is derived from an EMBL/GenBank/DDBJ whole genome shotgun (WGS) entry which is preliminary data.</text>
</comment>
<gene>
    <name evidence="1" type="ORF">Prum_006930</name>
</gene>
<dbReference type="Proteomes" id="UP000482960">
    <property type="component" value="Unassembled WGS sequence"/>
</dbReference>
<evidence type="ECO:0000313" key="2">
    <source>
        <dbReference type="Proteomes" id="UP000482960"/>
    </source>
</evidence>
<dbReference type="RefSeq" id="WP_173073828.1">
    <property type="nucleotide sequence ID" value="NZ_BLPG01000001.1"/>
</dbReference>
<evidence type="ECO:0000313" key="1">
    <source>
        <dbReference type="EMBL" id="GFJ87051.1"/>
    </source>
</evidence>
<keyword evidence="2" id="KW-1185">Reference proteome</keyword>
<dbReference type="EMBL" id="BLPG01000001">
    <property type="protein sequence ID" value="GFJ87051.1"/>
    <property type="molecule type" value="Genomic_DNA"/>
</dbReference>
<proteinExistence type="predicted"/>
<reference evidence="1 2" key="2">
    <citation type="submission" date="2020-03" db="EMBL/GenBank/DDBJ databases">
        <authorList>
            <person name="Ichikawa N."/>
            <person name="Kimura A."/>
            <person name="Kitahashi Y."/>
            <person name="Uohara A."/>
        </authorList>
    </citation>
    <scope>NUCLEOTIDE SEQUENCE [LARGE SCALE GENOMIC DNA]</scope>
    <source>
        <strain evidence="1 2">NBRC 108638</strain>
    </source>
</reference>
<dbReference type="AlphaFoldDB" id="A0A6V8KXA1"/>
<protein>
    <submittedName>
        <fullName evidence="1">Uncharacterized protein</fullName>
    </submittedName>
</protein>
<sequence>MEAADLKAGSRTAPLRQQVIKAAQKDESVGKDLPDLNQPPFQDLTDEEFYGVVSQLLLLTMALKAESDQVLASYLESKGAAHLFEAIVLPFGFAEAYRLMIDEKDPDRKRELAAQLEIDVDAGEVPEPLGGLLKAAIERFGDPK</sequence>
<reference evidence="1 2" key="1">
    <citation type="submission" date="2020-03" db="EMBL/GenBank/DDBJ databases">
        <title>Whole genome shotgun sequence of Phytohabitans rumicis NBRC 108638.</title>
        <authorList>
            <person name="Komaki H."/>
            <person name="Tamura T."/>
        </authorList>
    </citation>
    <scope>NUCLEOTIDE SEQUENCE [LARGE SCALE GENOMIC DNA]</scope>
    <source>
        <strain evidence="1 2">NBRC 108638</strain>
    </source>
</reference>
<accession>A0A6V8KXA1</accession>